<dbReference type="GO" id="GO:0048544">
    <property type="term" value="P:recognition of pollen"/>
    <property type="evidence" value="ECO:0007669"/>
    <property type="project" value="InterPro"/>
</dbReference>
<feature type="signal peptide" evidence="8">
    <location>
        <begin position="1"/>
        <end position="23"/>
    </location>
</feature>
<dbReference type="STRING" id="15368.A0A2K2D2Y3"/>
<evidence type="ECO:0000259" key="10">
    <source>
        <dbReference type="PROSITE" id="PS50948"/>
    </source>
</evidence>
<feature type="domain" description="Bulb-type lectin" evidence="9">
    <location>
        <begin position="25"/>
        <end position="169"/>
    </location>
</feature>
<keyword evidence="13" id="KW-1185">Reference proteome</keyword>
<dbReference type="GO" id="GO:0051707">
    <property type="term" value="P:response to other organism"/>
    <property type="evidence" value="ECO:0007669"/>
    <property type="project" value="UniProtKB-ARBA"/>
</dbReference>
<comment type="catalytic activity">
    <reaction evidence="7">
        <text>L-seryl-[protein] + ATP = O-phospho-L-seryl-[protein] + ADP + H(+)</text>
        <dbReference type="Rhea" id="RHEA:17989"/>
        <dbReference type="Rhea" id="RHEA-COMP:9863"/>
        <dbReference type="Rhea" id="RHEA-COMP:11604"/>
        <dbReference type="ChEBI" id="CHEBI:15378"/>
        <dbReference type="ChEBI" id="CHEBI:29999"/>
        <dbReference type="ChEBI" id="CHEBI:30616"/>
        <dbReference type="ChEBI" id="CHEBI:83421"/>
        <dbReference type="ChEBI" id="CHEBI:456216"/>
        <dbReference type="EC" id="2.7.11.1"/>
    </reaction>
</comment>
<dbReference type="InterPro" id="IPR000858">
    <property type="entry name" value="S_locus_glycoprot_dom"/>
</dbReference>
<evidence type="ECO:0000256" key="3">
    <source>
        <dbReference type="ARBA" id="ARBA00022729"/>
    </source>
</evidence>
<dbReference type="PANTHER" id="PTHR32444:SF118">
    <property type="entry name" value="OS09G0551150 PROTEIN"/>
    <property type="match status" value="1"/>
</dbReference>
<dbReference type="GO" id="GO:0016020">
    <property type="term" value="C:membrane"/>
    <property type="evidence" value="ECO:0007669"/>
    <property type="project" value="UniProtKB-SubCell"/>
</dbReference>
<dbReference type="Gene3D" id="2.90.10.10">
    <property type="entry name" value="Bulb-type lectin domain"/>
    <property type="match status" value="1"/>
</dbReference>
<evidence type="ECO:0000256" key="5">
    <source>
        <dbReference type="ARBA" id="ARBA00023170"/>
    </source>
</evidence>
<keyword evidence="5" id="KW-0675">Receptor</keyword>
<dbReference type="CDD" id="cd01098">
    <property type="entry name" value="PAN_AP_plant"/>
    <property type="match status" value="1"/>
</dbReference>
<dbReference type="CDD" id="cd00028">
    <property type="entry name" value="B_lectin"/>
    <property type="match status" value="1"/>
</dbReference>
<feature type="domain" description="Apple" evidence="10">
    <location>
        <begin position="354"/>
        <end position="437"/>
    </location>
</feature>
<comment type="catalytic activity">
    <reaction evidence="6">
        <text>L-threonyl-[protein] + ATP = O-phospho-L-threonyl-[protein] + ADP + H(+)</text>
        <dbReference type="Rhea" id="RHEA:46608"/>
        <dbReference type="Rhea" id="RHEA-COMP:11060"/>
        <dbReference type="Rhea" id="RHEA-COMP:11605"/>
        <dbReference type="ChEBI" id="CHEBI:15378"/>
        <dbReference type="ChEBI" id="CHEBI:30013"/>
        <dbReference type="ChEBI" id="CHEBI:30616"/>
        <dbReference type="ChEBI" id="CHEBI:61977"/>
        <dbReference type="ChEBI" id="CHEBI:456216"/>
        <dbReference type="EC" id="2.7.11.1"/>
    </reaction>
</comment>
<evidence type="ECO:0000256" key="8">
    <source>
        <dbReference type="SAM" id="SignalP"/>
    </source>
</evidence>
<evidence type="ECO:0000256" key="1">
    <source>
        <dbReference type="ARBA" id="ARBA00004479"/>
    </source>
</evidence>
<dbReference type="Proteomes" id="UP000008810">
    <property type="component" value="Chromosome 3"/>
</dbReference>
<dbReference type="SMART" id="SM00473">
    <property type="entry name" value="PAN_AP"/>
    <property type="match status" value="1"/>
</dbReference>
<dbReference type="PROSITE" id="PS50948">
    <property type="entry name" value="PAN"/>
    <property type="match status" value="1"/>
</dbReference>
<dbReference type="OrthoDB" id="673608at2759"/>
<evidence type="ECO:0000256" key="2">
    <source>
        <dbReference type="ARBA" id="ARBA00012513"/>
    </source>
</evidence>
<dbReference type="GO" id="GO:0004674">
    <property type="term" value="F:protein serine/threonine kinase activity"/>
    <property type="evidence" value="ECO:0007669"/>
    <property type="project" value="UniProtKB-EC"/>
</dbReference>
<evidence type="ECO:0000256" key="7">
    <source>
        <dbReference type="ARBA" id="ARBA00048679"/>
    </source>
</evidence>
<proteinExistence type="predicted"/>
<dbReference type="EC" id="2.7.11.1" evidence="2"/>
<accession>A0A2K2D2Y3</accession>
<dbReference type="PROSITE" id="PS50927">
    <property type="entry name" value="BULB_LECTIN"/>
    <property type="match status" value="1"/>
</dbReference>
<keyword evidence="3 8" id="KW-0732">Signal</keyword>
<comment type="subcellular location">
    <subcellularLocation>
        <location evidence="1">Membrane</location>
        <topology evidence="1">Single-pass type I membrane protein</topology>
    </subcellularLocation>
</comment>
<dbReference type="Pfam" id="PF00954">
    <property type="entry name" value="S_locus_glycop"/>
    <property type="match status" value="1"/>
</dbReference>
<gene>
    <name evidence="11" type="ORF">BRADI_3g43635v3</name>
</gene>
<keyword evidence="4" id="KW-1015">Disulfide bond</keyword>
<dbReference type="InterPro" id="IPR001480">
    <property type="entry name" value="Bulb-type_lectin_dom"/>
</dbReference>
<evidence type="ECO:0000256" key="6">
    <source>
        <dbReference type="ARBA" id="ARBA00047899"/>
    </source>
</evidence>
<evidence type="ECO:0000259" key="9">
    <source>
        <dbReference type="PROSITE" id="PS50927"/>
    </source>
</evidence>
<dbReference type="SMART" id="SM00108">
    <property type="entry name" value="B_lectin"/>
    <property type="match status" value="1"/>
</dbReference>
<dbReference type="SUPFAM" id="SSF51110">
    <property type="entry name" value="alpha-D-mannose-specific plant lectins"/>
    <property type="match status" value="1"/>
</dbReference>
<organism evidence="11">
    <name type="scientific">Brachypodium distachyon</name>
    <name type="common">Purple false brome</name>
    <name type="synonym">Trachynia distachya</name>
    <dbReference type="NCBI Taxonomy" id="15368"/>
    <lineage>
        <taxon>Eukaryota</taxon>
        <taxon>Viridiplantae</taxon>
        <taxon>Streptophyta</taxon>
        <taxon>Embryophyta</taxon>
        <taxon>Tracheophyta</taxon>
        <taxon>Spermatophyta</taxon>
        <taxon>Magnoliopsida</taxon>
        <taxon>Liliopsida</taxon>
        <taxon>Poales</taxon>
        <taxon>Poaceae</taxon>
        <taxon>BOP clade</taxon>
        <taxon>Pooideae</taxon>
        <taxon>Stipodae</taxon>
        <taxon>Brachypodieae</taxon>
        <taxon>Brachypodium</taxon>
    </lineage>
</organism>
<evidence type="ECO:0000256" key="4">
    <source>
        <dbReference type="ARBA" id="ARBA00023157"/>
    </source>
</evidence>
<reference evidence="11 12" key="1">
    <citation type="journal article" date="2010" name="Nature">
        <title>Genome sequencing and analysis of the model grass Brachypodium distachyon.</title>
        <authorList>
            <consortium name="International Brachypodium Initiative"/>
        </authorList>
    </citation>
    <scope>NUCLEOTIDE SEQUENCE [LARGE SCALE GENOMIC DNA]</scope>
    <source>
        <strain evidence="11 12">Bd21</strain>
    </source>
</reference>
<protein>
    <recommendedName>
        <fullName evidence="2">non-specific serine/threonine protein kinase</fullName>
        <ecNumber evidence="2">2.7.11.1</ecNumber>
    </recommendedName>
</protein>
<reference evidence="11" key="2">
    <citation type="submission" date="2017-06" db="EMBL/GenBank/DDBJ databases">
        <title>WGS assembly of Brachypodium distachyon.</title>
        <authorList>
            <consortium name="The International Brachypodium Initiative"/>
            <person name="Lucas S."/>
            <person name="Harmon-Smith M."/>
            <person name="Lail K."/>
            <person name="Tice H."/>
            <person name="Grimwood J."/>
            <person name="Bruce D."/>
            <person name="Barry K."/>
            <person name="Shu S."/>
            <person name="Lindquist E."/>
            <person name="Wang M."/>
            <person name="Pitluck S."/>
            <person name="Vogel J.P."/>
            <person name="Garvin D.F."/>
            <person name="Mockler T.C."/>
            <person name="Schmutz J."/>
            <person name="Rokhsar D."/>
            <person name="Bevan M.W."/>
        </authorList>
    </citation>
    <scope>NUCLEOTIDE SEQUENCE</scope>
    <source>
        <strain evidence="11">Bd21</strain>
    </source>
</reference>
<sequence length="472" mass="49986">MEVPALASYTVVLLILVFLPLRASEDRLVPGRPLSPGSTIVSDGGLFALGFFSPSPNSTTTTTPAANGSRLYLGIWYHGIPELTVVWVANRETPATTNSSSAAAPTLELTNTSNLVLSDGGDGVGRRVLWTTADVAAANASATTTAVLLNTGNLSLDHPADTFLPGMKIRMSYRTRAGTRLVSWKSPGDPSPGRFSYGGGTASFLQTFLWDGPRAVARSAPWTVLSDRRYHQQGGGAVVVYLAVVDNDEEIYVTYSISDGATRARYVVTHYGEYQFQSWSGGSGSSAWEVLSNWPTSPGCNGYGHCGAYGYCDETAAPVPMCRCLDGFEPPSTEEWNRGGFASGCRRKEALRGCGEGDGDGFLALPGMKTPDGFALVGGGGRGTLDDCAAECRRNCSCVAYAYANLSTTKCLVWAGELVDAGKLAAELGSDTLYLRLAGLDATGPQLSDVYSFGVIGGCNWYKEKLQYHGLP</sequence>
<evidence type="ECO:0000313" key="13">
    <source>
        <dbReference type="Proteomes" id="UP000008810"/>
    </source>
</evidence>
<evidence type="ECO:0000313" key="11">
    <source>
        <dbReference type="EMBL" id="PNT68643.1"/>
    </source>
</evidence>
<dbReference type="Pfam" id="PF08276">
    <property type="entry name" value="PAN_2"/>
    <property type="match status" value="1"/>
</dbReference>
<dbReference type="EMBL" id="CM000882">
    <property type="protein sequence ID" value="PNT68643.1"/>
    <property type="molecule type" value="Genomic_DNA"/>
</dbReference>
<dbReference type="EnsemblPlants" id="PNT68643">
    <property type="protein sequence ID" value="PNT68643"/>
    <property type="gene ID" value="BRADI_3g43635v3"/>
</dbReference>
<dbReference type="Pfam" id="PF01453">
    <property type="entry name" value="B_lectin"/>
    <property type="match status" value="1"/>
</dbReference>
<reference evidence="12" key="3">
    <citation type="submission" date="2018-08" db="UniProtKB">
        <authorList>
            <consortium name="EnsemblPlants"/>
        </authorList>
    </citation>
    <scope>IDENTIFICATION</scope>
    <source>
        <strain evidence="12">cv. Bd21</strain>
    </source>
</reference>
<evidence type="ECO:0000313" key="12">
    <source>
        <dbReference type="EnsemblPlants" id="PNT68643"/>
    </source>
</evidence>
<dbReference type="PANTHER" id="PTHR32444">
    <property type="entry name" value="BULB-TYPE LECTIN DOMAIN-CONTAINING PROTEIN"/>
    <property type="match status" value="1"/>
</dbReference>
<feature type="chain" id="PRO_5036043338" description="non-specific serine/threonine protein kinase" evidence="8">
    <location>
        <begin position="24"/>
        <end position="472"/>
    </location>
</feature>
<dbReference type="InParanoid" id="A0A2K2D2Y3"/>
<dbReference type="InterPro" id="IPR036426">
    <property type="entry name" value="Bulb-type_lectin_dom_sf"/>
</dbReference>
<dbReference type="Gramene" id="PNT68643">
    <property type="protein sequence ID" value="PNT68643"/>
    <property type="gene ID" value="BRADI_3g43635v3"/>
</dbReference>
<dbReference type="AlphaFoldDB" id="A0A2K2D2Y3"/>
<dbReference type="InterPro" id="IPR003609">
    <property type="entry name" value="Pan_app"/>
</dbReference>
<name>A0A2K2D2Y3_BRADI</name>